<dbReference type="SUPFAM" id="SSF53041">
    <property type="entry name" value="Resolvase-like"/>
    <property type="match status" value="1"/>
</dbReference>
<dbReference type="GO" id="GO:0000150">
    <property type="term" value="F:DNA strand exchange activity"/>
    <property type="evidence" value="ECO:0007669"/>
    <property type="project" value="InterPro"/>
</dbReference>
<dbReference type="GO" id="GO:0003677">
    <property type="term" value="F:DNA binding"/>
    <property type="evidence" value="ECO:0007669"/>
    <property type="project" value="UniProtKB-KW"/>
</dbReference>
<dbReference type="EMBL" id="QFFF01000001">
    <property type="protein sequence ID" value="PWG03361.1"/>
    <property type="molecule type" value="Genomic_DNA"/>
</dbReference>
<dbReference type="PANTHER" id="PTHR30461">
    <property type="entry name" value="DNA-INVERTASE FROM LAMBDOID PROPHAGE"/>
    <property type="match status" value="1"/>
</dbReference>
<dbReference type="OrthoDB" id="2290206at2"/>
<feature type="domain" description="Resolvase/invertase-type recombinase catalytic" evidence="6">
    <location>
        <begin position="3"/>
        <end position="143"/>
    </location>
</feature>
<dbReference type="Gene3D" id="3.40.50.1390">
    <property type="entry name" value="Resolvase, N-terminal catalytic domain"/>
    <property type="match status" value="1"/>
</dbReference>
<dbReference type="Proteomes" id="UP000245916">
    <property type="component" value="Unassembled WGS sequence"/>
</dbReference>
<dbReference type="Pfam" id="PF00239">
    <property type="entry name" value="Resolvase"/>
    <property type="match status" value="1"/>
</dbReference>
<dbReference type="GO" id="GO:0015074">
    <property type="term" value="P:DNA integration"/>
    <property type="evidence" value="ECO:0007669"/>
    <property type="project" value="UniProtKB-KW"/>
</dbReference>
<comment type="caution">
    <text evidence="7">The sequence shown here is derived from an EMBL/GenBank/DDBJ whole genome shotgun (WGS) entry which is preliminary data.</text>
</comment>
<dbReference type="PROSITE" id="PS51736">
    <property type="entry name" value="RECOMBINASES_3"/>
    <property type="match status" value="1"/>
</dbReference>
<dbReference type="PANTHER" id="PTHR30461:SF2">
    <property type="entry name" value="SERINE RECOMBINASE PINE-RELATED"/>
    <property type="match status" value="1"/>
</dbReference>
<dbReference type="PROSITE" id="PS00397">
    <property type="entry name" value="RECOMBINASES_1"/>
    <property type="match status" value="1"/>
</dbReference>
<accession>A0A2U2J509</accession>
<evidence type="ECO:0000256" key="1">
    <source>
        <dbReference type="ARBA" id="ARBA00022908"/>
    </source>
</evidence>
<dbReference type="RefSeq" id="WP_109271499.1">
    <property type="nucleotide sequence ID" value="NZ_QFFF01000001.1"/>
</dbReference>
<proteinExistence type="predicted"/>
<protein>
    <submittedName>
        <fullName evidence="7">Resolvase</fullName>
    </submittedName>
</protein>
<dbReference type="SMART" id="SM00857">
    <property type="entry name" value="Resolvase"/>
    <property type="match status" value="1"/>
</dbReference>
<dbReference type="Pfam" id="PF07508">
    <property type="entry name" value="Recombinase"/>
    <property type="match status" value="1"/>
</dbReference>
<dbReference type="InterPro" id="IPR006118">
    <property type="entry name" value="Recombinase_CS"/>
</dbReference>
<evidence type="ECO:0000256" key="2">
    <source>
        <dbReference type="ARBA" id="ARBA00023125"/>
    </source>
</evidence>
<dbReference type="InterPro" id="IPR050639">
    <property type="entry name" value="SSR_resolvase"/>
</dbReference>
<dbReference type="InterPro" id="IPR036162">
    <property type="entry name" value="Resolvase-like_N_sf"/>
</dbReference>
<evidence type="ECO:0000256" key="5">
    <source>
        <dbReference type="PROSITE-ProRule" id="PRU10137"/>
    </source>
</evidence>
<dbReference type="InterPro" id="IPR006119">
    <property type="entry name" value="Resolv_N"/>
</dbReference>
<dbReference type="CDD" id="cd03768">
    <property type="entry name" value="SR_ResInv"/>
    <property type="match status" value="1"/>
</dbReference>
<evidence type="ECO:0000256" key="3">
    <source>
        <dbReference type="ARBA" id="ARBA00023172"/>
    </source>
</evidence>
<feature type="active site" description="O-(5'-phospho-DNA)-serine intermediate" evidence="4 5">
    <location>
        <position position="11"/>
    </location>
</feature>
<keyword evidence="3" id="KW-0233">DNA recombination</keyword>
<keyword evidence="2" id="KW-0238">DNA-binding</keyword>
<evidence type="ECO:0000256" key="4">
    <source>
        <dbReference type="PIRSR" id="PIRSR606118-50"/>
    </source>
</evidence>
<name>A0A2U2J509_9SPHN</name>
<organism evidence="7 8">
    <name type="scientific">Allosphingosinicella humi</name>
    <dbReference type="NCBI Taxonomy" id="2068657"/>
    <lineage>
        <taxon>Bacteria</taxon>
        <taxon>Pseudomonadati</taxon>
        <taxon>Pseudomonadota</taxon>
        <taxon>Alphaproteobacteria</taxon>
        <taxon>Sphingomonadales</taxon>
        <taxon>Sphingomonadaceae</taxon>
        <taxon>Allosphingosinicella</taxon>
    </lineage>
</organism>
<dbReference type="InterPro" id="IPR011109">
    <property type="entry name" value="DNA_bind_recombinase_dom"/>
</dbReference>
<keyword evidence="1" id="KW-0229">DNA integration</keyword>
<dbReference type="AlphaFoldDB" id="A0A2U2J509"/>
<sequence length="218" mass="23498">MTAYVPYVRVSTAKQGRSGLGLEAQEEAIRQFLKPGDSLLSPTYVEVESGRRGDRPELAKALAHAKLTRATLLVAKLDRLSRDTKFLLTLIDSGVDVAFGDLPQVEGAMGRFILTQMAAVAELEAGLTSQRTKAALAAAKARGVKLGGFRGVKVDPAQGREAKRKAAEEFRQRIAPVFQTLKAEGIVSASALARSLNEKGIRTRRGGNWTATQVLRVL</sequence>
<reference evidence="7 8" key="1">
    <citation type="submission" date="2018-05" db="EMBL/GenBank/DDBJ databases">
        <title>Genome of Sphingosinicella humi QZX222.</title>
        <authorList>
            <person name="Qiao Z."/>
            <person name="Wang G."/>
        </authorList>
    </citation>
    <scope>NUCLEOTIDE SEQUENCE [LARGE SCALE GENOMIC DNA]</scope>
    <source>
        <strain evidence="7 8">QZX222</strain>
    </source>
</reference>
<keyword evidence="8" id="KW-1185">Reference proteome</keyword>
<evidence type="ECO:0000313" key="7">
    <source>
        <dbReference type="EMBL" id="PWG03361.1"/>
    </source>
</evidence>
<evidence type="ECO:0000259" key="6">
    <source>
        <dbReference type="PROSITE" id="PS51736"/>
    </source>
</evidence>
<evidence type="ECO:0000313" key="8">
    <source>
        <dbReference type="Proteomes" id="UP000245916"/>
    </source>
</evidence>
<gene>
    <name evidence="7" type="ORF">DF286_11140</name>
</gene>